<sequence>MKNQQQGISRHTVNLSYRCLKQMINVVHDLQSLCENPAYPAKLPKLPGNAQVNPKYFSVLMGYDFHIDDTQQAKLIEVNTNAGGLWFVTRCYQPDAIQYPSKLADKLLTTFLQEYRLFRQDPNAQPHLIAIIDHLPEQQFLYPEMRVFAQLFQQVGIKTVIIDPGQVEMQGTKLYYQDQAIDLIYNRHCDFYLNTTEMQHIANAWQQQSVCLTPNPRIYGLLADKQRMVDWSHPEFFNGLLAPAIASRLQQAIPHTQLLSSLSKDTLWSGRKDKVFKPTTSYASQGVYVGDKLTKNKLSSLMPETTLVQQHIKPTITFTPDGEKFKTDFRLFVYRKTILAISARLYQGQVTNLRTANGGFSKIKLTSTQA</sequence>
<dbReference type="STRING" id="1420851.AU255_19150"/>
<evidence type="ECO:0000313" key="2">
    <source>
        <dbReference type="Proteomes" id="UP000191980"/>
    </source>
</evidence>
<organism evidence="1 2">
    <name type="scientific">Methyloprofundus sedimenti</name>
    <dbReference type="NCBI Taxonomy" id="1420851"/>
    <lineage>
        <taxon>Bacteria</taxon>
        <taxon>Pseudomonadati</taxon>
        <taxon>Pseudomonadota</taxon>
        <taxon>Gammaproteobacteria</taxon>
        <taxon>Methylococcales</taxon>
        <taxon>Methylococcaceae</taxon>
        <taxon>Methyloprofundus</taxon>
    </lineage>
</organism>
<dbReference type="SUPFAM" id="SSF56059">
    <property type="entry name" value="Glutathione synthetase ATP-binding domain-like"/>
    <property type="match status" value="1"/>
</dbReference>
<reference evidence="1 2" key="1">
    <citation type="submission" date="2015-12" db="EMBL/GenBank/DDBJ databases">
        <authorList>
            <person name="Shamseldin A."/>
            <person name="Moawad H."/>
            <person name="Abd El-Rahim W.M."/>
            <person name="Sadowsky M.J."/>
        </authorList>
    </citation>
    <scope>NUCLEOTIDE SEQUENCE [LARGE SCALE GENOMIC DNA]</scope>
    <source>
        <strain evidence="1 2">WF1</strain>
    </source>
</reference>
<evidence type="ECO:0000313" key="1">
    <source>
        <dbReference type="EMBL" id="OQK15099.1"/>
    </source>
</evidence>
<dbReference type="EMBL" id="LPUF01000006">
    <property type="protein sequence ID" value="OQK15099.1"/>
    <property type="molecule type" value="Genomic_DNA"/>
</dbReference>
<protein>
    <recommendedName>
        <fullName evidence="3">Glutathionylspermidine synthase pre-ATP-grasp-like domain-containing protein</fullName>
    </recommendedName>
</protein>
<proteinExistence type="predicted"/>
<keyword evidence="2" id="KW-1185">Reference proteome</keyword>
<dbReference type="AlphaFoldDB" id="A0A1V8M0M7"/>
<dbReference type="OrthoDB" id="344992at2"/>
<comment type="caution">
    <text evidence="1">The sequence shown here is derived from an EMBL/GenBank/DDBJ whole genome shotgun (WGS) entry which is preliminary data.</text>
</comment>
<accession>A0A1V8M0M7</accession>
<gene>
    <name evidence="1" type="ORF">AU255_19150</name>
</gene>
<evidence type="ECO:0008006" key="3">
    <source>
        <dbReference type="Google" id="ProtNLM"/>
    </source>
</evidence>
<dbReference type="Proteomes" id="UP000191980">
    <property type="component" value="Unassembled WGS sequence"/>
</dbReference>
<name>A0A1V8M0M7_9GAMM</name>